<keyword evidence="2" id="KW-0805">Transcription regulation</keyword>
<dbReference type="Gene3D" id="1.10.10.60">
    <property type="entry name" value="Homeodomain-like"/>
    <property type="match status" value="2"/>
</dbReference>
<dbReference type="InterPro" id="IPR037923">
    <property type="entry name" value="HTH-like"/>
</dbReference>
<reference evidence="7 8" key="1">
    <citation type="submission" date="2023-06" db="EMBL/GenBank/DDBJ databases">
        <authorList>
            <person name="Oyuntsetseg B."/>
            <person name="Kim S.B."/>
        </authorList>
    </citation>
    <scope>NUCLEOTIDE SEQUENCE [LARGE SCALE GENOMIC DNA]</scope>
    <source>
        <strain evidence="7 8">2-15</strain>
    </source>
</reference>
<dbReference type="InterPro" id="IPR009057">
    <property type="entry name" value="Homeodomain-like_sf"/>
</dbReference>
<dbReference type="SUPFAM" id="SSF46689">
    <property type="entry name" value="Homeodomain-like"/>
    <property type="match status" value="2"/>
</dbReference>
<evidence type="ECO:0000313" key="8">
    <source>
        <dbReference type="Proteomes" id="UP001236014"/>
    </source>
</evidence>
<dbReference type="PROSITE" id="PS00041">
    <property type="entry name" value="HTH_ARAC_FAMILY_1"/>
    <property type="match status" value="1"/>
</dbReference>
<keyword evidence="3" id="KW-0238">DNA-binding</keyword>
<keyword evidence="5" id="KW-0804">Transcription</keyword>
<dbReference type="PROSITE" id="PS01124">
    <property type="entry name" value="HTH_ARAC_FAMILY_2"/>
    <property type="match status" value="1"/>
</dbReference>
<evidence type="ECO:0000256" key="1">
    <source>
        <dbReference type="ARBA" id="ARBA00022490"/>
    </source>
</evidence>
<dbReference type="InterPro" id="IPR032783">
    <property type="entry name" value="AraC_lig"/>
</dbReference>
<dbReference type="KEGG" id="acab:QRX50_15015"/>
<accession>A0A9Y2IMP2</accession>
<dbReference type="Pfam" id="PF12852">
    <property type="entry name" value="Cupin_6"/>
    <property type="match status" value="1"/>
</dbReference>
<evidence type="ECO:0000256" key="4">
    <source>
        <dbReference type="ARBA" id="ARBA00023159"/>
    </source>
</evidence>
<evidence type="ECO:0000256" key="3">
    <source>
        <dbReference type="ARBA" id="ARBA00023125"/>
    </source>
</evidence>
<dbReference type="Pfam" id="PF12833">
    <property type="entry name" value="HTH_18"/>
    <property type="match status" value="1"/>
</dbReference>
<dbReference type="InterPro" id="IPR014710">
    <property type="entry name" value="RmlC-like_jellyroll"/>
</dbReference>
<gene>
    <name evidence="7" type="ORF">QRX50_15015</name>
</gene>
<dbReference type="InterPro" id="IPR020449">
    <property type="entry name" value="Tscrpt_reg_AraC-type_HTH"/>
</dbReference>
<keyword evidence="1" id="KW-0963">Cytoplasm</keyword>
<dbReference type="PANTHER" id="PTHR46796">
    <property type="entry name" value="HTH-TYPE TRANSCRIPTIONAL ACTIVATOR RHAS-RELATED"/>
    <property type="match status" value="1"/>
</dbReference>
<keyword evidence="4" id="KW-0010">Activator</keyword>
<dbReference type="RefSeq" id="WP_285972556.1">
    <property type="nucleotide sequence ID" value="NZ_CP127294.1"/>
</dbReference>
<dbReference type="PRINTS" id="PR00032">
    <property type="entry name" value="HTHARAC"/>
</dbReference>
<keyword evidence="8" id="KW-1185">Reference proteome</keyword>
<dbReference type="PANTHER" id="PTHR46796:SF13">
    <property type="entry name" value="HTH-TYPE TRANSCRIPTIONAL ACTIVATOR RHAS"/>
    <property type="match status" value="1"/>
</dbReference>
<evidence type="ECO:0000256" key="5">
    <source>
        <dbReference type="ARBA" id="ARBA00023163"/>
    </source>
</evidence>
<dbReference type="GO" id="GO:0003700">
    <property type="term" value="F:DNA-binding transcription factor activity"/>
    <property type="evidence" value="ECO:0007669"/>
    <property type="project" value="InterPro"/>
</dbReference>
<dbReference type="AlphaFoldDB" id="A0A9Y2IMP2"/>
<protein>
    <submittedName>
        <fullName evidence="7">AraC family transcriptional regulator</fullName>
    </submittedName>
</protein>
<dbReference type="SUPFAM" id="SSF51215">
    <property type="entry name" value="Regulatory protein AraC"/>
    <property type="match status" value="1"/>
</dbReference>
<dbReference type="GO" id="GO:0043565">
    <property type="term" value="F:sequence-specific DNA binding"/>
    <property type="evidence" value="ECO:0007669"/>
    <property type="project" value="InterPro"/>
</dbReference>
<sequence length="291" mass="31401">MDVLSDAIAVMRTGEPSSNRLRVGGEWCYRFAPYAGAGFHVVLRGTGWLLTEGEPVPLSPGDAVLLPRGATHVLSATPDGRCAVPFETAVDDPAGGTDLLCGKYRFDRSRAHFLVEGLPDVVHLPARVGEHTELRTAITLLGGEVHGSRPGRDAAVAGLLDLLLVYLVRAWFTDHPQAGWPKALQDPEIASALQALHADPARAWRLEDLAAEVGLSRATLARRFTALTGRAPMAYLAWWRMTTAARLLRDGDRGLPAIARQVGYGSPYAFSHAFKRHFGVAPGQYRLSPAA</sequence>
<dbReference type="EMBL" id="CP127294">
    <property type="protein sequence ID" value="WIX81975.1"/>
    <property type="molecule type" value="Genomic_DNA"/>
</dbReference>
<evidence type="ECO:0000259" key="6">
    <source>
        <dbReference type="PROSITE" id="PS01124"/>
    </source>
</evidence>
<dbReference type="Gene3D" id="2.60.120.10">
    <property type="entry name" value="Jelly Rolls"/>
    <property type="match status" value="1"/>
</dbReference>
<dbReference type="SMART" id="SM00342">
    <property type="entry name" value="HTH_ARAC"/>
    <property type="match status" value="1"/>
</dbReference>
<evidence type="ECO:0000256" key="2">
    <source>
        <dbReference type="ARBA" id="ARBA00023015"/>
    </source>
</evidence>
<dbReference type="InterPro" id="IPR018060">
    <property type="entry name" value="HTH_AraC"/>
</dbReference>
<dbReference type="Proteomes" id="UP001236014">
    <property type="component" value="Chromosome"/>
</dbReference>
<name>A0A9Y2IMP2_9PSEU</name>
<proteinExistence type="predicted"/>
<dbReference type="InterPro" id="IPR050204">
    <property type="entry name" value="AraC_XylS_family_regulators"/>
</dbReference>
<dbReference type="InterPro" id="IPR018062">
    <property type="entry name" value="HTH_AraC-typ_CS"/>
</dbReference>
<organism evidence="7 8">
    <name type="scientific">Amycolatopsis carbonis</name>
    <dbReference type="NCBI Taxonomy" id="715471"/>
    <lineage>
        <taxon>Bacteria</taxon>
        <taxon>Bacillati</taxon>
        <taxon>Actinomycetota</taxon>
        <taxon>Actinomycetes</taxon>
        <taxon>Pseudonocardiales</taxon>
        <taxon>Pseudonocardiaceae</taxon>
        <taxon>Amycolatopsis</taxon>
    </lineage>
</organism>
<evidence type="ECO:0000313" key="7">
    <source>
        <dbReference type="EMBL" id="WIX81975.1"/>
    </source>
</evidence>
<feature type="domain" description="HTH araC/xylS-type" evidence="6">
    <location>
        <begin position="190"/>
        <end position="288"/>
    </location>
</feature>